<dbReference type="Pfam" id="PF00005">
    <property type="entry name" value="ABC_tran"/>
    <property type="match status" value="1"/>
</dbReference>
<dbReference type="EMBL" id="JAERRB010000002">
    <property type="protein sequence ID" value="MBL0741057.1"/>
    <property type="molecule type" value="Genomic_DNA"/>
</dbReference>
<evidence type="ECO:0000313" key="11">
    <source>
        <dbReference type="Proteomes" id="UP000613030"/>
    </source>
</evidence>
<dbReference type="PROSITE" id="PS50929">
    <property type="entry name" value="ABC_TM1F"/>
    <property type="match status" value="1"/>
</dbReference>
<evidence type="ECO:0000256" key="1">
    <source>
        <dbReference type="ARBA" id="ARBA00004651"/>
    </source>
</evidence>
<dbReference type="CDD" id="cd07346">
    <property type="entry name" value="ABC_6TM_exporters"/>
    <property type="match status" value="1"/>
</dbReference>
<comment type="subcellular location">
    <subcellularLocation>
        <location evidence="1">Cell membrane</location>
        <topology evidence="1">Multi-pass membrane protein</topology>
    </subcellularLocation>
</comment>
<dbReference type="InterPro" id="IPR027417">
    <property type="entry name" value="P-loop_NTPase"/>
</dbReference>
<keyword evidence="4 10" id="KW-0067">ATP-binding</keyword>
<evidence type="ECO:0000256" key="7">
    <source>
        <dbReference type="SAM" id="Phobius"/>
    </source>
</evidence>
<evidence type="ECO:0000256" key="2">
    <source>
        <dbReference type="ARBA" id="ARBA00022692"/>
    </source>
</evidence>
<keyword evidence="2 7" id="KW-0812">Transmembrane</keyword>
<dbReference type="RefSeq" id="WP_202008419.1">
    <property type="nucleotide sequence ID" value="NZ_JAERRB010000002.1"/>
</dbReference>
<keyword evidence="5 7" id="KW-1133">Transmembrane helix</keyword>
<evidence type="ECO:0000259" key="8">
    <source>
        <dbReference type="PROSITE" id="PS50893"/>
    </source>
</evidence>
<keyword evidence="3" id="KW-0547">Nucleotide-binding</keyword>
<dbReference type="InterPro" id="IPR017871">
    <property type="entry name" value="ABC_transporter-like_CS"/>
</dbReference>
<feature type="domain" description="ABC transmembrane type-1" evidence="9">
    <location>
        <begin position="25"/>
        <end position="307"/>
    </location>
</feature>
<keyword evidence="6 7" id="KW-0472">Membrane</keyword>
<dbReference type="SUPFAM" id="SSF90123">
    <property type="entry name" value="ABC transporter transmembrane region"/>
    <property type="match status" value="1"/>
</dbReference>
<evidence type="ECO:0000256" key="3">
    <source>
        <dbReference type="ARBA" id="ARBA00022741"/>
    </source>
</evidence>
<dbReference type="PROSITE" id="PS50893">
    <property type="entry name" value="ABC_TRANSPORTER_2"/>
    <property type="match status" value="1"/>
</dbReference>
<reference evidence="10 11" key="1">
    <citation type="submission" date="2021-01" db="EMBL/GenBank/DDBJ databases">
        <title>Chryseolinea sp. Jin1 Genome sequencing and assembly.</title>
        <authorList>
            <person name="Kim I."/>
        </authorList>
    </citation>
    <scope>NUCLEOTIDE SEQUENCE [LARGE SCALE GENOMIC DNA]</scope>
    <source>
        <strain evidence="10 11">Jin1</strain>
    </source>
</reference>
<feature type="domain" description="ABC transporter" evidence="8">
    <location>
        <begin position="341"/>
        <end position="575"/>
    </location>
</feature>
<organism evidence="10 11">
    <name type="scientific">Chryseolinea lacunae</name>
    <dbReference type="NCBI Taxonomy" id="2801331"/>
    <lineage>
        <taxon>Bacteria</taxon>
        <taxon>Pseudomonadati</taxon>
        <taxon>Bacteroidota</taxon>
        <taxon>Cytophagia</taxon>
        <taxon>Cytophagales</taxon>
        <taxon>Fulvivirgaceae</taxon>
        <taxon>Chryseolinea</taxon>
    </lineage>
</organism>
<feature type="transmembrane region" description="Helical" evidence="7">
    <location>
        <begin position="64"/>
        <end position="88"/>
    </location>
</feature>
<dbReference type="Proteomes" id="UP000613030">
    <property type="component" value="Unassembled WGS sequence"/>
</dbReference>
<dbReference type="PANTHER" id="PTHR43394">
    <property type="entry name" value="ATP-DEPENDENT PERMEASE MDL1, MITOCHONDRIAL"/>
    <property type="match status" value="1"/>
</dbReference>
<feature type="transmembrane region" description="Helical" evidence="7">
    <location>
        <begin position="278"/>
        <end position="295"/>
    </location>
</feature>
<dbReference type="SUPFAM" id="SSF52540">
    <property type="entry name" value="P-loop containing nucleoside triphosphate hydrolases"/>
    <property type="match status" value="1"/>
</dbReference>
<evidence type="ECO:0000259" key="9">
    <source>
        <dbReference type="PROSITE" id="PS50929"/>
    </source>
</evidence>
<gene>
    <name evidence="10" type="ORF">JI741_07485</name>
</gene>
<feature type="transmembrane region" description="Helical" evidence="7">
    <location>
        <begin position="163"/>
        <end position="186"/>
    </location>
</feature>
<comment type="caution">
    <text evidence="10">The sequence shown here is derived from an EMBL/GenBank/DDBJ whole genome shotgun (WGS) entry which is preliminary data.</text>
</comment>
<dbReference type="InterPro" id="IPR036640">
    <property type="entry name" value="ABC1_TM_sf"/>
</dbReference>
<name>A0ABS1KPA0_9BACT</name>
<dbReference type="Pfam" id="PF00664">
    <property type="entry name" value="ABC_membrane"/>
    <property type="match status" value="1"/>
</dbReference>
<evidence type="ECO:0000256" key="6">
    <source>
        <dbReference type="ARBA" id="ARBA00023136"/>
    </source>
</evidence>
<evidence type="ECO:0000256" key="4">
    <source>
        <dbReference type="ARBA" id="ARBA00022840"/>
    </source>
</evidence>
<keyword evidence="11" id="KW-1185">Reference proteome</keyword>
<dbReference type="GO" id="GO:0005524">
    <property type="term" value="F:ATP binding"/>
    <property type="evidence" value="ECO:0007669"/>
    <property type="project" value="UniProtKB-KW"/>
</dbReference>
<evidence type="ECO:0000256" key="5">
    <source>
        <dbReference type="ARBA" id="ARBA00022989"/>
    </source>
</evidence>
<sequence>MTRQHRVTIAYVFKTIVWPRRKLLFVGLILITVNRLTGFVLPSVSTYLLDEVLSNRNIKLLKVLLAVAAAAISVQAISSVVLTNLLSVEAQRVISILRARVQRHILMLPMKFFDDNNSGSLVARVMTDVEGVRNIIGTGVVQLVGGAISIVISFFFLVSISPLLTGCILVPIAIFWAISLKTFAFIRPIYQERSRVNAEVTSRLAETFKGVRVIKGFNAESHEIKTFERGVEQIFQNVKRSLMSVSLVTGSSVFLLQLATVGIMGLGAYLIVDNQLTVGQLIAFALYLGFIITPISQMSSIGTQLTESFAGLDRTEELLNLKTEYENEKGTTPIGTIKGDVVFDNVTFEYEPGKPILDMVSFRAEAGTITALVGSSGSGKTTIAGLVASFYKPVRGSITIDQLDLSSITPGSYRNQLGVVLQDDFLFDGTIRENILFSNRNASSIELTNAIKAARVSEFSERFQHGLDTVIGERGVKLSGGQRQRIAIARAILADPRILILDEVTSNLDSESENLIKESMTELMKGRTTFVIAHRLSTIRMAHQILVIEQGAVAEKGTHEELIELRGRYFELYTYQCKI</sequence>
<feature type="transmembrane region" description="Helical" evidence="7">
    <location>
        <begin position="23"/>
        <end position="44"/>
    </location>
</feature>
<protein>
    <submittedName>
        <fullName evidence="10">ABC transporter ATP-binding protein</fullName>
    </submittedName>
</protein>
<dbReference type="InterPro" id="IPR003593">
    <property type="entry name" value="AAA+_ATPase"/>
</dbReference>
<dbReference type="Gene3D" id="1.20.1560.10">
    <property type="entry name" value="ABC transporter type 1, transmembrane domain"/>
    <property type="match status" value="1"/>
</dbReference>
<evidence type="ECO:0000313" key="10">
    <source>
        <dbReference type="EMBL" id="MBL0741057.1"/>
    </source>
</evidence>
<feature type="transmembrane region" description="Helical" evidence="7">
    <location>
        <begin position="245"/>
        <end position="272"/>
    </location>
</feature>
<feature type="transmembrane region" description="Helical" evidence="7">
    <location>
        <begin position="134"/>
        <end position="157"/>
    </location>
</feature>
<dbReference type="InterPro" id="IPR039421">
    <property type="entry name" value="Type_1_exporter"/>
</dbReference>
<dbReference type="Gene3D" id="3.40.50.300">
    <property type="entry name" value="P-loop containing nucleotide triphosphate hydrolases"/>
    <property type="match status" value="1"/>
</dbReference>
<dbReference type="PANTHER" id="PTHR43394:SF1">
    <property type="entry name" value="ATP-BINDING CASSETTE SUB-FAMILY B MEMBER 10, MITOCHONDRIAL"/>
    <property type="match status" value="1"/>
</dbReference>
<proteinExistence type="predicted"/>
<dbReference type="InterPro" id="IPR011527">
    <property type="entry name" value="ABC1_TM_dom"/>
</dbReference>
<accession>A0ABS1KPA0</accession>
<dbReference type="InterPro" id="IPR003439">
    <property type="entry name" value="ABC_transporter-like_ATP-bd"/>
</dbReference>
<dbReference type="PROSITE" id="PS00211">
    <property type="entry name" value="ABC_TRANSPORTER_1"/>
    <property type="match status" value="1"/>
</dbReference>
<dbReference type="SMART" id="SM00382">
    <property type="entry name" value="AAA"/>
    <property type="match status" value="1"/>
</dbReference>